<evidence type="ECO:0000313" key="1">
    <source>
        <dbReference type="EMBL" id="KAA6358543.1"/>
    </source>
</evidence>
<evidence type="ECO:0000313" key="2">
    <source>
        <dbReference type="Proteomes" id="UP000324800"/>
    </source>
</evidence>
<comment type="caution">
    <text evidence="1">The sequence shown here is derived from an EMBL/GenBank/DDBJ whole genome shotgun (WGS) entry which is preliminary data.</text>
</comment>
<dbReference type="EMBL" id="SNRW01029705">
    <property type="protein sequence ID" value="KAA6358543.1"/>
    <property type="molecule type" value="Genomic_DNA"/>
</dbReference>
<dbReference type="AlphaFoldDB" id="A0A5J4TLB7"/>
<proteinExistence type="predicted"/>
<gene>
    <name evidence="1" type="ORF">EZS28_045930</name>
</gene>
<reference evidence="1 2" key="1">
    <citation type="submission" date="2019-03" db="EMBL/GenBank/DDBJ databases">
        <title>Single cell metagenomics reveals metabolic interactions within the superorganism composed of flagellate Streblomastix strix and complex community of Bacteroidetes bacteria on its surface.</title>
        <authorList>
            <person name="Treitli S.C."/>
            <person name="Kolisko M."/>
            <person name="Husnik F."/>
            <person name="Keeling P."/>
            <person name="Hampl V."/>
        </authorList>
    </citation>
    <scope>NUCLEOTIDE SEQUENCE [LARGE SCALE GENOMIC DNA]</scope>
    <source>
        <strain evidence="1">ST1C</strain>
    </source>
</reference>
<accession>A0A5J4TLB7</accession>
<organism evidence="1 2">
    <name type="scientific">Streblomastix strix</name>
    <dbReference type="NCBI Taxonomy" id="222440"/>
    <lineage>
        <taxon>Eukaryota</taxon>
        <taxon>Metamonada</taxon>
        <taxon>Preaxostyla</taxon>
        <taxon>Oxymonadida</taxon>
        <taxon>Streblomastigidae</taxon>
        <taxon>Streblomastix</taxon>
    </lineage>
</organism>
<sequence>MPACGQWKREQYQSGIQKEQILEQIIKQDDNAEEKDEQTDEAALNQNKDYRFDVITQKPVEQNLVSQFQSSQGLISLILMNNDEDIVLAPHGVQKNPKKRGKYAQKKFLQEAQMLPMNYARFQMLIPNQN</sequence>
<name>A0A5J4TLB7_9EUKA</name>
<protein>
    <submittedName>
        <fullName evidence="1">Uncharacterized protein</fullName>
    </submittedName>
</protein>
<dbReference type="Proteomes" id="UP000324800">
    <property type="component" value="Unassembled WGS sequence"/>
</dbReference>